<organism evidence="3 4">
    <name type="scientific">Gossypium raimondii</name>
    <name type="common">Peruvian cotton</name>
    <name type="synonym">Gossypium klotzschianum subsp. raimondii</name>
    <dbReference type="NCBI Taxonomy" id="29730"/>
    <lineage>
        <taxon>Eukaryota</taxon>
        <taxon>Viridiplantae</taxon>
        <taxon>Streptophyta</taxon>
        <taxon>Embryophyta</taxon>
        <taxon>Tracheophyta</taxon>
        <taxon>Spermatophyta</taxon>
        <taxon>Magnoliopsida</taxon>
        <taxon>eudicotyledons</taxon>
        <taxon>Gunneridae</taxon>
        <taxon>Pentapetalae</taxon>
        <taxon>rosids</taxon>
        <taxon>malvids</taxon>
        <taxon>Malvales</taxon>
        <taxon>Malvaceae</taxon>
        <taxon>Malvoideae</taxon>
        <taxon>Gossypium</taxon>
    </lineage>
</organism>
<feature type="domain" description="DUF4005" evidence="2">
    <location>
        <begin position="75"/>
        <end position="130"/>
    </location>
</feature>
<evidence type="ECO:0000259" key="2">
    <source>
        <dbReference type="Pfam" id="PF13178"/>
    </source>
</evidence>
<dbReference type="AlphaFoldDB" id="A0A7J8PID6"/>
<dbReference type="Proteomes" id="UP000593578">
    <property type="component" value="Unassembled WGS sequence"/>
</dbReference>
<evidence type="ECO:0000313" key="3">
    <source>
        <dbReference type="EMBL" id="MBA0588978.1"/>
    </source>
</evidence>
<protein>
    <recommendedName>
        <fullName evidence="2">DUF4005 domain-containing protein</fullName>
    </recommendedName>
</protein>
<name>A0A7J8PID6_GOSRA</name>
<comment type="caution">
    <text evidence="3">The sequence shown here is derived from an EMBL/GenBank/DDBJ whole genome shotgun (WGS) entry which is preliminary data.</text>
</comment>
<accession>A0A7J8PID6</accession>
<evidence type="ECO:0000313" key="4">
    <source>
        <dbReference type="Proteomes" id="UP000593578"/>
    </source>
</evidence>
<gene>
    <name evidence="3" type="ORF">Gorai_017753</name>
</gene>
<dbReference type="EMBL" id="JABEZZ010000007">
    <property type="protein sequence ID" value="MBA0588978.1"/>
    <property type="molecule type" value="Genomic_DNA"/>
</dbReference>
<reference evidence="3 4" key="1">
    <citation type="journal article" date="2019" name="Genome Biol. Evol.">
        <title>Insights into the evolution of the New World diploid cottons (Gossypium, subgenus Houzingenia) based on genome sequencing.</title>
        <authorList>
            <person name="Grover C.E."/>
            <person name="Arick M.A. 2nd"/>
            <person name="Thrash A."/>
            <person name="Conover J.L."/>
            <person name="Sanders W.S."/>
            <person name="Peterson D.G."/>
            <person name="Frelichowski J.E."/>
            <person name="Scheffler J.A."/>
            <person name="Scheffler B.E."/>
            <person name="Wendel J.F."/>
        </authorList>
    </citation>
    <scope>NUCLEOTIDE SEQUENCE [LARGE SCALE GENOMIC DNA]</scope>
    <source>
        <strain evidence="3">8</strain>
        <tissue evidence="3">Leaf</tissue>
    </source>
</reference>
<dbReference type="InterPro" id="IPR025064">
    <property type="entry name" value="DUF4005"/>
</dbReference>
<sequence>MFIESNSSWESPCLQDVRRRKSITLDKDEKEVEEATKWLDRRRATKQWESHNRASIDKRDSIREPLQLRLASLRCLKEKSSYHSAANSPRLMMVPNYMAATESAKAKVRSQSTPSQRPGNAERAGGGKISPRSTSDLRWMKL</sequence>
<proteinExistence type="predicted"/>
<evidence type="ECO:0000256" key="1">
    <source>
        <dbReference type="SAM" id="MobiDB-lite"/>
    </source>
</evidence>
<feature type="compositionally biased region" description="Polar residues" evidence="1">
    <location>
        <begin position="109"/>
        <end position="118"/>
    </location>
</feature>
<dbReference type="Pfam" id="PF13178">
    <property type="entry name" value="DUF4005"/>
    <property type="match status" value="1"/>
</dbReference>
<feature type="region of interest" description="Disordered" evidence="1">
    <location>
        <begin position="101"/>
        <end position="142"/>
    </location>
</feature>